<dbReference type="AlphaFoldDB" id="A0A4S5ESK5"/>
<evidence type="ECO:0000256" key="7">
    <source>
        <dbReference type="ARBA" id="ARBA00023010"/>
    </source>
</evidence>
<dbReference type="Proteomes" id="UP000305282">
    <property type="component" value="Unassembled WGS sequence"/>
</dbReference>
<evidence type="ECO:0000256" key="3">
    <source>
        <dbReference type="ARBA" id="ARBA00022475"/>
    </source>
</evidence>
<dbReference type="GO" id="GO:0033281">
    <property type="term" value="C:TAT protein transport complex"/>
    <property type="evidence" value="ECO:0007669"/>
    <property type="project" value="UniProtKB-UniRule"/>
</dbReference>
<comment type="caution">
    <text evidence="11">The sequence shown here is derived from an EMBL/GenBank/DDBJ whole genome shotgun (WGS) entry which is preliminary data.</text>
</comment>
<evidence type="ECO:0000256" key="10">
    <source>
        <dbReference type="SAM" id="MobiDB-lite"/>
    </source>
</evidence>
<keyword evidence="7 9" id="KW-0811">Translocation</keyword>
<keyword evidence="4 9" id="KW-0812">Transmembrane</keyword>
<dbReference type="Pfam" id="PF02416">
    <property type="entry name" value="TatA_B_E"/>
    <property type="match status" value="1"/>
</dbReference>
<evidence type="ECO:0000256" key="8">
    <source>
        <dbReference type="ARBA" id="ARBA00023136"/>
    </source>
</evidence>
<keyword evidence="12" id="KW-1185">Reference proteome</keyword>
<evidence type="ECO:0000256" key="1">
    <source>
        <dbReference type="ARBA" id="ARBA00004162"/>
    </source>
</evidence>
<dbReference type="NCBIfam" id="TIGR01411">
    <property type="entry name" value="tatAE"/>
    <property type="match status" value="1"/>
</dbReference>
<evidence type="ECO:0000256" key="6">
    <source>
        <dbReference type="ARBA" id="ARBA00022989"/>
    </source>
</evidence>
<reference evidence="11 12" key="1">
    <citation type="submission" date="2019-04" db="EMBL/GenBank/DDBJ databases">
        <title>Draft genome sequences for three unisolated Alnus-infective Frankia Sp+ strains, AgTrS, AiOr and AvVan, the first sequenced Frankia strains able to sporulate in-planta.</title>
        <authorList>
            <person name="Bethencourt L."/>
            <person name="Vautrin F."/>
            <person name="Taib N."/>
            <person name="Dubost A."/>
            <person name="Castro-Garcia L."/>
            <person name="Imbaud O."/>
            <person name="Abrouk D."/>
            <person name="Fournier P."/>
            <person name="Briolay J."/>
            <person name="Nguyen A."/>
            <person name="Normand P."/>
            <person name="Fernandez M.P."/>
            <person name="Brochier-Armanet C."/>
            <person name="Herrera-Belaroussi A."/>
        </authorList>
    </citation>
    <scope>NUCLEOTIDE SEQUENCE [LARGE SCALE GENOMIC DNA]</scope>
    <source>
        <strain evidence="11 12">AvVan</strain>
    </source>
</reference>
<sequence length="98" mass="10135">MPNLGTTEIIIIALVVLVLFGSKKLPDAARSFGRSLRIFKAETKGLRDDDHQAPATHQTPAVQPAPLPIEAPAQVAAPAQGAQPGVAVNGSAPAADRH</sequence>
<dbReference type="PANTHER" id="PTHR42982">
    <property type="entry name" value="SEC-INDEPENDENT PROTEIN TRANSLOCASE PROTEIN TATA"/>
    <property type="match status" value="1"/>
</dbReference>
<keyword evidence="5 9" id="KW-0653">Protein transport</keyword>
<comment type="similarity">
    <text evidence="9">Belongs to the TatA/E family.</text>
</comment>
<keyword evidence="8 9" id="KW-0472">Membrane</keyword>
<name>A0A4S5ESK5_9ACTN</name>
<dbReference type="GO" id="GO:0008320">
    <property type="term" value="F:protein transmembrane transporter activity"/>
    <property type="evidence" value="ECO:0007669"/>
    <property type="project" value="UniProtKB-UniRule"/>
</dbReference>
<dbReference type="HAMAP" id="MF_00236">
    <property type="entry name" value="TatA_E"/>
    <property type="match status" value="1"/>
</dbReference>
<comment type="function">
    <text evidence="9">Part of the twin-arginine translocation (Tat) system that transports large folded proteins containing a characteristic twin-arginine motif in their signal peptide across membranes. TatA could form the protein-conducting channel of the Tat system.</text>
</comment>
<dbReference type="EMBL" id="SSXH01000083">
    <property type="protein sequence ID" value="THJ75411.1"/>
    <property type="molecule type" value="Genomic_DNA"/>
</dbReference>
<dbReference type="OrthoDB" id="5245163at2"/>
<evidence type="ECO:0000313" key="11">
    <source>
        <dbReference type="EMBL" id="THJ75411.1"/>
    </source>
</evidence>
<proteinExistence type="inferred from homology"/>
<dbReference type="InterPro" id="IPR006312">
    <property type="entry name" value="TatA/E"/>
</dbReference>
<dbReference type="PRINTS" id="PR01506">
    <property type="entry name" value="TATBPROTEIN"/>
</dbReference>
<keyword evidence="3 9" id="KW-1003">Cell membrane</keyword>
<protein>
    <recommendedName>
        <fullName evidence="9">Sec-independent protein translocase protein TatA</fullName>
    </recommendedName>
</protein>
<dbReference type="NCBIfam" id="NF011430">
    <property type="entry name" value="PRK14861.1"/>
    <property type="match status" value="1"/>
</dbReference>
<evidence type="ECO:0000256" key="2">
    <source>
        <dbReference type="ARBA" id="ARBA00022448"/>
    </source>
</evidence>
<feature type="transmembrane region" description="Helical" evidence="9">
    <location>
        <begin position="6"/>
        <end position="22"/>
    </location>
</feature>
<dbReference type="PANTHER" id="PTHR42982:SF8">
    <property type="entry name" value="SEC-INDEPENDENT PROTEIN TRANSLOCASE PROTEIN TATA"/>
    <property type="match status" value="1"/>
</dbReference>
<keyword evidence="2 9" id="KW-0813">Transport</keyword>
<evidence type="ECO:0000256" key="9">
    <source>
        <dbReference type="HAMAP-Rule" id="MF_00236"/>
    </source>
</evidence>
<evidence type="ECO:0000256" key="4">
    <source>
        <dbReference type="ARBA" id="ARBA00022692"/>
    </source>
</evidence>
<dbReference type="NCBIfam" id="NF001854">
    <property type="entry name" value="PRK00575.1"/>
    <property type="match status" value="1"/>
</dbReference>
<dbReference type="Gene3D" id="1.20.5.3310">
    <property type="match status" value="1"/>
</dbReference>
<evidence type="ECO:0000256" key="5">
    <source>
        <dbReference type="ARBA" id="ARBA00022927"/>
    </source>
</evidence>
<feature type="compositionally biased region" description="Basic and acidic residues" evidence="10">
    <location>
        <begin position="43"/>
        <end position="52"/>
    </location>
</feature>
<accession>A0A4S5ESK5</accession>
<organism evidence="11 12">
    <name type="scientific">Candidatus Frankia alpina</name>
    <dbReference type="NCBI Taxonomy" id="2699483"/>
    <lineage>
        <taxon>Bacteria</taxon>
        <taxon>Bacillati</taxon>
        <taxon>Actinomycetota</taxon>
        <taxon>Actinomycetes</taxon>
        <taxon>Frankiales</taxon>
        <taxon>Frankiaceae</taxon>
        <taxon>Frankia</taxon>
    </lineage>
</organism>
<dbReference type="InterPro" id="IPR003369">
    <property type="entry name" value="TatA/B/E"/>
</dbReference>
<comment type="subcellular location">
    <subcellularLocation>
        <location evidence="1 9">Cell membrane</location>
        <topology evidence="1 9">Single-pass membrane protein</topology>
    </subcellularLocation>
</comment>
<evidence type="ECO:0000313" key="12">
    <source>
        <dbReference type="Proteomes" id="UP000305282"/>
    </source>
</evidence>
<dbReference type="RefSeq" id="WP_136447247.1">
    <property type="nucleotide sequence ID" value="NZ_SSXH01000083.1"/>
</dbReference>
<gene>
    <name evidence="9" type="primary">tatA</name>
    <name evidence="11" type="ORF">E7Y31_05660</name>
</gene>
<keyword evidence="6 9" id="KW-1133">Transmembrane helix</keyword>
<comment type="subunit">
    <text evidence="9">The Tat system comprises two distinct complexes: a TatABC complex, containing multiple copies of TatA, TatB and TatC subunits, and a separate TatA complex, containing only TatA subunits. Substrates initially bind to the TatABC complex, which probably triggers association of the separate TatA complex to form the active translocon.</text>
</comment>
<feature type="region of interest" description="Disordered" evidence="10">
    <location>
        <begin position="43"/>
        <end position="98"/>
    </location>
</feature>
<feature type="compositionally biased region" description="Low complexity" evidence="10">
    <location>
        <begin position="71"/>
        <end position="88"/>
    </location>
</feature>
<dbReference type="GO" id="GO:0043953">
    <property type="term" value="P:protein transport by the Tat complex"/>
    <property type="evidence" value="ECO:0007669"/>
    <property type="project" value="UniProtKB-UniRule"/>
</dbReference>